<gene>
    <name evidence="2" type="ORF">BJ554DRAFT_5284</name>
</gene>
<proteinExistence type="predicted"/>
<name>A0A8H8DL53_9FUNG</name>
<dbReference type="EMBL" id="JAEFCI010002192">
    <property type="protein sequence ID" value="KAG5462396.1"/>
    <property type="molecule type" value="Genomic_DNA"/>
</dbReference>
<dbReference type="Proteomes" id="UP000673691">
    <property type="component" value="Unassembled WGS sequence"/>
</dbReference>
<feature type="signal peptide" evidence="1">
    <location>
        <begin position="1"/>
        <end position="20"/>
    </location>
</feature>
<organism evidence="2 3">
    <name type="scientific">Olpidium bornovanus</name>
    <dbReference type="NCBI Taxonomy" id="278681"/>
    <lineage>
        <taxon>Eukaryota</taxon>
        <taxon>Fungi</taxon>
        <taxon>Fungi incertae sedis</taxon>
        <taxon>Olpidiomycota</taxon>
        <taxon>Olpidiomycotina</taxon>
        <taxon>Olpidiomycetes</taxon>
        <taxon>Olpidiales</taxon>
        <taxon>Olpidiaceae</taxon>
        <taxon>Olpidium</taxon>
    </lineage>
</organism>
<accession>A0A8H8DL53</accession>
<comment type="caution">
    <text evidence="2">The sequence shown here is derived from an EMBL/GenBank/DDBJ whole genome shotgun (WGS) entry which is preliminary data.</text>
</comment>
<feature type="chain" id="PRO_5034065032" evidence="1">
    <location>
        <begin position="21"/>
        <end position="61"/>
    </location>
</feature>
<keyword evidence="1" id="KW-0732">Signal</keyword>
<keyword evidence="3" id="KW-1185">Reference proteome</keyword>
<sequence length="61" mass="6631">MVSQIFSTTFLLLRFGTLLGKPGDILSHTQMALTYTKLKTLKGSCVLKRSSSPIAASARMI</sequence>
<feature type="non-terminal residue" evidence="2">
    <location>
        <position position="61"/>
    </location>
</feature>
<evidence type="ECO:0000256" key="1">
    <source>
        <dbReference type="SAM" id="SignalP"/>
    </source>
</evidence>
<dbReference type="AlphaFoldDB" id="A0A8H8DL53"/>
<evidence type="ECO:0000313" key="2">
    <source>
        <dbReference type="EMBL" id="KAG5462396.1"/>
    </source>
</evidence>
<reference evidence="2 3" key="1">
    <citation type="journal article" name="Sci. Rep.">
        <title>Genome-scale phylogenetic analyses confirm Olpidium as the closest living zoosporic fungus to the non-flagellated, terrestrial fungi.</title>
        <authorList>
            <person name="Chang Y."/>
            <person name="Rochon D."/>
            <person name="Sekimoto S."/>
            <person name="Wang Y."/>
            <person name="Chovatia M."/>
            <person name="Sandor L."/>
            <person name="Salamov A."/>
            <person name="Grigoriev I.V."/>
            <person name="Stajich J.E."/>
            <person name="Spatafora J.W."/>
        </authorList>
    </citation>
    <scope>NUCLEOTIDE SEQUENCE [LARGE SCALE GENOMIC DNA]</scope>
    <source>
        <strain evidence="2">S191</strain>
    </source>
</reference>
<protein>
    <submittedName>
        <fullName evidence="2">Uncharacterized protein</fullName>
    </submittedName>
</protein>
<evidence type="ECO:0000313" key="3">
    <source>
        <dbReference type="Proteomes" id="UP000673691"/>
    </source>
</evidence>